<dbReference type="EMBL" id="VMHK01000003">
    <property type="protein sequence ID" value="TSJ83130.1"/>
    <property type="molecule type" value="Genomic_DNA"/>
</dbReference>
<evidence type="ECO:0000256" key="2">
    <source>
        <dbReference type="PROSITE-ProRule" id="PRU00335"/>
    </source>
</evidence>
<organism evidence="5 6">
    <name type="scientific">Bifidobacterium apousia</name>
    <dbReference type="NCBI Taxonomy" id="2750996"/>
    <lineage>
        <taxon>Bacteria</taxon>
        <taxon>Bacillati</taxon>
        <taxon>Actinomycetota</taxon>
        <taxon>Actinomycetes</taxon>
        <taxon>Bifidobacteriales</taxon>
        <taxon>Bifidobacteriaceae</taxon>
        <taxon>Bifidobacterium</taxon>
    </lineage>
</organism>
<dbReference type="PANTHER" id="PTHR30055:SF211">
    <property type="entry name" value="TRANSCRIPTIONAL REGULATOR, TETR FAMILY"/>
    <property type="match status" value="1"/>
</dbReference>
<gene>
    <name evidence="5" type="ORF">FPK30_05455</name>
</gene>
<accession>A0A556R2L3</accession>
<evidence type="ECO:0000259" key="4">
    <source>
        <dbReference type="PROSITE" id="PS50977"/>
    </source>
</evidence>
<dbReference type="SUPFAM" id="SSF46689">
    <property type="entry name" value="Homeodomain-like"/>
    <property type="match status" value="1"/>
</dbReference>
<sequence>MLWYIHTNGRYDIDPRHADSPQPINNDPSQRSERKTTMARNAHPELTQERIVEAATELFTSQGYDKTSMQDIINATGGLSKGAVYHHFRSKEDLFDAVADRLMNTMSEETSKTNAGSKQGTALEQLQSLFFPERARKRLKAADLMFRKFNPKANPKMIGMEFTALVDERNDFVNLIKEGNQDGSMHVEHIEQTAEIFRLLANMWLLPFFRRGTQAGLRTRAACFFSIMQGLGIPLEDQGFSDLLASFGTDAQGEAGI</sequence>
<reference evidence="5 6" key="1">
    <citation type="submission" date="2019-07" db="EMBL/GenBank/DDBJ databases">
        <title>Bifidobacterium asteroides genomes.</title>
        <authorList>
            <person name="Zheng H."/>
        </authorList>
    </citation>
    <scope>NUCLEOTIDE SEQUENCE [LARGE SCALE GENOMIC DNA]</scope>
    <source>
        <strain evidence="5 6">W8102</strain>
    </source>
</reference>
<evidence type="ECO:0000256" key="1">
    <source>
        <dbReference type="ARBA" id="ARBA00023125"/>
    </source>
</evidence>
<evidence type="ECO:0000256" key="3">
    <source>
        <dbReference type="SAM" id="MobiDB-lite"/>
    </source>
</evidence>
<proteinExistence type="predicted"/>
<protein>
    <submittedName>
        <fullName evidence="5">TetR/AcrR family transcriptional regulator</fullName>
    </submittedName>
</protein>
<dbReference type="InterPro" id="IPR001647">
    <property type="entry name" value="HTH_TetR"/>
</dbReference>
<dbReference type="AlphaFoldDB" id="A0A556R2L3"/>
<feature type="compositionally biased region" description="Basic and acidic residues" evidence="3">
    <location>
        <begin position="30"/>
        <end position="44"/>
    </location>
</feature>
<evidence type="ECO:0000313" key="5">
    <source>
        <dbReference type="EMBL" id="TSJ83130.1"/>
    </source>
</evidence>
<comment type="caution">
    <text evidence="5">The sequence shown here is derived from an EMBL/GenBank/DDBJ whole genome shotgun (WGS) entry which is preliminary data.</text>
</comment>
<keyword evidence="6" id="KW-1185">Reference proteome</keyword>
<evidence type="ECO:0000313" key="6">
    <source>
        <dbReference type="Proteomes" id="UP000316508"/>
    </source>
</evidence>
<dbReference type="GO" id="GO:0003700">
    <property type="term" value="F:DNA-binding transcription factor activity"/>
    <property type="evidence" value="ECO:0007669"/>
    <property type="project" value="TreeGrafter"/>
</dbReference>
<dbReference type="Proteomes" id="UP000316508">
    <property type="component" value="Unassembled WGS sequence"/>
</dbReference>
<feature type="DNA-binding region" description="H-T-H motif" evidence="2">
    <location>
        <begin position="69"/>
        <end position="88"/>
    </location>
</feature>
<dbReference type="PROSITE" id="PS50977">
    <property type="entry name" value="HTH_TETR_2"/>
    <property type="match status" value="1"/>
</dbReference>
<dbReference type="InterPro" id="IPR009057">
    <property type="entry name" value="Homeodomain-like_sf"/>
</dbReference>
<dbReference type="PANTHER" id="PTHR30055">
    <property type="entry name" value="HTH-TYPE TRANSCRIPTIONAL REGULATOR RUTR"/>
    <property type="match status" value="1"/>
</dbReference>
<keyword evidence="1 2" id="KW-0238">DNA-binding</keyword>
<feature type="region of interest" description="Disordered" evidence="3">
    <location>
        <begin position="12"/>
        <end position="44"/>
    </location>
</feature>
<dbReference type="Gene3D" id="1.10.357.10">
    <property type="entry name" value="Tetracycline Repressor, domain 2"/>
    <property type="match status" value="1"/>
</dbReference>
<dbReference type="GO" id="GO:0000976">
    <property type="term" value="F:transcription cis-regulatory region binding"/>
    <property type="evidence" value="ECO:0007669"/>
    <property type="project" value="TreeGrafter"/>
</dbReference>
<dbReference type="Pfam" id="PF00440">
    <property type="entry name" value="TetR_N"/>
    <property type="match status" value="1"/>
</dbReference>
<name>A0A556R2L3_9BIFI</name>
<dbReference type="InterPro" id="IPR050109">
    <property type="entry name" value="HTH-type_TetR-like_transc_reg"/>
</dbReference>
<feature type="domain" description="HTH tetR-type" evidence="4">
    <location>
        <begin position="45"/>
        <end position="106"/>
    </location>
</feature>